<proteinExistence type="predicted"/>
<accession>A0A0C7R1F3</accession>
<dbReference type="Gene3D" id="1.20.5.170">
    <property type="match status" value="1"/>
</dbReference>
<dbReference type="Gene3D" id="1.10.10.60">
    <property type="entry name" value="Homeodomain-like"/>
    <property type="match status" value="1"/>
</dbReference>
<sequence>MFKKLKNREYNWTGKYIKEYNQMVSFYEKQISDKDIEIKKLNNELDKLKSNSKFKTKQKQISDEDIERIKQLKENGKSYSYISKETGWSKATISRVINNKKGIY</sequence>
<feature type="coiled-coil region" evidence="1">
    <location>
        <begin position="24"/>
        <end position="58"/>
    </location>
</feature>
<reference evidence="3 4" key="1">
    <citation type="submission" date="2015-01" db="EMBL/GenBank/DDBJ databases">
        <authorList>
            <person name="Aslett A.Martin."/>
            <person name="De Silva Nishadi"/>
        </authorList>
    </citation>
    <scope>NUCLEOTIDE SEQUENCE [LARGE SCALE GENOMIC DNA]</scope>
    <source>
        <strain evidence="3 4">R28058</strain>
    </source>
</reference>
<dbReference type="InterPro" id="IPR025246">
    <property type="entry name" value="IS30-like_HTH"/>
</dbReference>
<protein>
    <submittedName>
        <fullName evidence="3">DNA-binding protein</fullName>
    </submittedName>
</protein>
<dbReference type="OrthoDB" id="1752997at2"/>
<dbReference type="RefSeq" id="WP_055341062.1">
    <property type="nucleotide sequence ID" value="NZ_CEKZ01000001.1"/>
</dbReference>
<evidence type="ECO:0000313" key="4">
    <source>
        <dbReference type="Proteomes" id="UP000049127"/>
    </source>
</evidence>
<evidence type="ECO:0000256" key="1">
    <source>
        <dbReference type="SAM" id="Coils"/>
    </source>
</evidence>
<dbReference type="AlphaFoldDB" id="A0A0C7R1F3"/>
<dbReference type="EMBL" id="CEKZ01000001">
    <property type="protein sequence ID" value="CEQ01979.1"/>
    <property type="molecule type" value="Genomic_DNA"/>
</dbReference>
<dbReference type="Proteomes" id="UP000049127">
    <property type="component" value="Unassembled WGS sequence"/>
</dbReference>
<keyword evidence="3" id="KW-0238">DNA-binding</keyword>
<evidence type="ECO:0000313" key="3">
    <source>
        <dbReference type="EMBL" id="CEQ01979.1"/>
    </source>
</evidence>
<name>A0A0C7R1F3_PARSO</name>
<dbReference type="GO" id="GO:0003677">
    <property type="term" value="F:DNA binding"/>
    <property type="evidence" value="ECO:0007669"/>
    <property type="project" value="UniProtKB-KW"/>
</dbReference>
<keyword evidence="1" id="KW-0175">Coiled coil</keyword>
<evidence type="ECO:0000259" key="2">
    <source>
        <dbReference type="Pfam" id="PF13936"/>
    </source>
</evidence>
<organism evidence="3 4">
    <name type="scientific">Paraclostridium sordellii</name>
    <name type="common">Clostridium sordellii</name>
    <dbReference type="NCBI Taxonomy" id="1505"/>
    <lineage>
        <taxon>Bacteria</taxon>
        <taxon>Bacillati</taxon>
        <taxon>Bacillota</taxon>
        <taxon>Clostridia</taxon>
        <taxon>Peptostreptococcales</taxon>
        <taxon>Peptostreptococcaceae</taxon>
        <taxon>Paraclostridium</taxon>
    </lineage>
</organism>
<feature type="domain" description="Transposase IS30-like HTH" evidence="2">
    <location>
        <begin position="57"/>
        <end position="97"/>
    </location>
</feature>
<gene>
    <name evidence="3" type="ORF">R28058_33551</name>
</gene>
<dbReference type="Pfam" id="PF13936">
    <property type="entry name" value="HTH_38"/>
    <property type="match status" value="1"/>
</dbReference>